<name>F4PNL3_CACFS</name>
<feature type="compositionally biased region" description="Polar residues" evidence="1">
    <location>
        <begin position="509"/>
        <end position="527"/>
    </location>
</feature>
<protein>
    <submittedName>
        <fullName evidence="2">Uncharacterized protein</fullName>
    </submittedName>
</protein>
<feature type="region of interest" description="Disordered" evidence="1">
    <location>
        <begin position="416"/>
        <end position="547"/>
    </location>
</feature>
<proteinExistence type="predicted"/>
<feature type="compositionally biased region" description="Basic and acidic residues" evidence="1">
    <location>
        <begin position="224"/>
        <end position="238"/>
    </location>
</feature>
<feature type="region of interest" description="Disordered" evidence="1">
    <location>
        <begin position="211"/>
        <end position="239"/>
    </location>
</feature>
<feature type="compositionally biased region" description="Acidic residues" evidence="1">
    <location>
        <begin position="20"/>
        <end position="29"/>
    </location>
</feature>
<dbReference type="AlphaFoldDB" id="F4PNL3"/>
<feature type="compositionally biased region" description="Low complexity" evidence="1">
    <location>
        <begin position="416"/>
        <end position="429"/>
    </location>
</feature>
<dbReference type="RefSeq" id="XP_004360917.1">
    <property type="nucleotide sequence ID" value="XM_004360860.1"/>
</dbReference>
<feature type="compositionally biased region" description="Low complexity" evidence="1">
    <location>
        <begin position="30"/>
        <end position="45"/>
    </location>
</feature>
<dbReference type="GeneID" id="14875264"/>
<evidence type="ECO:0000313" key="3">
    <source>
        <dbReference type="Proteomes" id="UP000007797"/>
    </source>
</evidence>
<organism evidence="2 3">
    <name type="scientific">Cavenderia fasciculata</name>
    <name type="common">Slime mold</name>
    <name type="synonym">Dictyostelium fasciculatum</name>
    <dbReference type="NCBI Taxonomy" id="261658"/>
    <lineage>
        <taxon>Eukaryota</taxon>
        <taxon>Amoebozoa</taxon>
        <taxon>Evosea</taxon>
        <taxon>Eumycetozoa</taxon>
        <taxon>Dictyostelia</taxon>
        <taxon>Acytosteliales</taxon>
        <taxon>Cavenderiaceae</taxon>
        <taxon>Cavenderia</taxon>
    </lineage>
</organism>
<feature type="compositionally biased region" description="Polar residues" evidence="1">
    <location>
        <begin position="478"/>
        <end position="490"/>
    </location>
</feature>
<accession>F4PNL3</accession>
<evidence type="ECO:0000313" key="2">
    <source>
        <dbReference type="EMBL" id="EGG23066.1"/>
    </source>
</evidence>
<evidence type="ECO:0000256" key="1">
    <source>
        <dbReference type="SAM" id="MobiDB-lite"/>
    </source>
</evidence>
<gene>
    <name evidence="2" type="ORF">DFA_05196</name>
</gene>
<feature type="region of interest" description="Disordered" evidence="1">
    <location>
        <begin position="1"/>
        <end position="55"/>
    </location>
</feature>
<feature type="compositionally biased region" description="Basic residues" evidence="1">
    <location>
        <begin position="536"/>
        <end position="547"/>
    </location>
</feature>
<feature type="compositionally biased region" description="Basic residues" evidence="1">
    <location>
        <begin position="464"/>
        <end position="476"/>
    </location>
</feature>
<dbReference type="EMBL" id="GL883008">
    <property type="protein sequence ID" value="EGG23066.1"/>
    <property type="molecule type" value="Genomic_DNA"/>
</dbReference>
<reference evidence="3" key="1">
    <citation type="journal article" date="2011" name="Genome Res.">
        <title>Phylogeny-wide analysis of social amoeba genomes highlights ancient origins for complex intercellular communication.</title>
        <authorList>
            <person name="Heidel A.J."/>
            <person name="Lawal H.M."/>
            <person name="Felder M."/>
            <person name="Schilde C."/>
            <person name="Helps N.R."/>
            <person name="Tunggal B."/>
            <person name="Rivero F."/>
            <person name="John U."/>
            <person name="Schleicher M."/>
            <person name="Eichinger L."/>
            <person name="Platzer M."/>
            <person name="Noegel A.A."/>
            <person name="Schaap P."/>
            <person name="Gloeckner G."/>
        </authorList>
    </citation>
    <scope>NUCLEOTIDE SEQUENCE [LARGE SCALE GENOMIC DNA]</scope>
    <source>
        <strain evidence="3">SH3</strain>
    </source>
</reference>
<keyword evidence="3" id="KW-1185">Reference proteome</keyword>
<sequence length="547" mass="60445">MESFLPKIKSVDYQGISSSSDDDDDDDNNNNENNVMDCDSSSSGSSDDDDEENGIFNSLQKNHDIYLDPDRAQQTSNPDGKVTPKGLVEFLSSFSRFDFDLYAWHRPYVGDAELAWTNHRWRLGLAIVSKEMFRFVSEHLNTAVSFATYRHRAVVDTAQDRRTPPHAGGAAACVAQLPRRHQAGRTQRGVYDQVVCAYRPVDAAAVSVGHPVDTQSKGAGPIPHDPRPRQCQDQHPDRPPIPVIPSISHISLTLNFFLSTAAKPVTKGMERIKSIEITHTLTKITDLLEQMENLRDATKLTICASEDKGLATIKKNISDYNMKSAECGIWEINGIKPTINSVLANGLVYKIFLTKIPNPQFQLDSNTASPVATSTPPPRAIDLSEITFFDRNSPSTPVTLTSQAPKLTFSDLFTSTTSTTSTTTTNNNNVKPMEIDTQKKDIKRKAEEKENEEKEEEEKEVKQEKKKAKPTPKKQSKPTPATSAVETTVVANPIPTIDTPSPVNPQPPTVVSTPTKATETEISSLPQPISPPKPFSLRKKKNSPQKK</sequence>
<feature type="compositionally biased region" description="Basic and acidic residues" evidence="1">
    <location>
        <begin position="433"/>
        <end position="452"/>
    </location>
</feature>
<dbReference type="Proteomes" id="UP000007797">
    <property type="component" value="Unassembled WGS sequence"/>
</dbReference>
<dbReference type="KEGG" id="dfa:DFA_05196"/>